<evidence type="ECO:0000313" key="3">
    <source>
        <dbReference type="Proteomes" id="UP000503117"/>
    </source>
</evidence>
<keyword evidence="3" id="KW-1185">Reference proteome</keyword>
<sequence length="139" mass="14423">MVGIPFIGEIQIFGFGAAPPDWTLCDGRLIDAKAYPELYALIGATYGGNGTTHFRLPNLAGRAVCGHGVGSGLTPRQPGDSFGVNSNSPATTPAPYHCAAPSGHNALHATAGGATPPDKRQPYVALTFYIALRGRMPAF</sequence>
<dbReference type="Gene3D" id="3.90.1340.10">
    <property type="entry name" value="Phage tail collar domain"/>
    <property type="match status" value="1"/>
</dbReference>
<name>A0ABX6MAT9_9BURK</name>
<organism evidence="2 3">
    <name type="scientific">Duganella dendranthematis</name>
    <dbReference type="NCBI Taxonomy" id="2728021"/>
    <lineage>
        <taxon>Bacteria</taxon>
        <taxon>Pseudomonadati</taxon>
        <taxon>Pseudomonadota</taxon>
        <taxon>Betaproteobacteria</taxon>
        <taxon>Burkholderiales</taxon>
        <taxon>Oxalobacteraceae</taxon>
        <taxon>Telluria group</taxon>
        <taxon>Duganella</taxon>
    </lineage>
</organism>
<dbReference type="EMBL" id="CP051684">
    <property type="protein sequence ID" value="QJD91448.1"/>
    <property type="molecule type" value="Genomic_DNA"/>
</dbReference>
<dbReference type="InterPro" id="IPR011083">
    <property type="entry name" value="Phage_tail_collar_dom"/>
</dbReference>
<feature type="domain" description="Phage tail collar" evidence="1">
    <location>
        <begin position="8"/>
        <end position="63"/>
    </location>
</feature>
<evidence type="ECO:0000259" key="1">
    <source>
        <dbReference type="Pfam" id="PF07484"/>
    </source>
</evidence>
<dbReference type="RefSeq" id="WP_169112865.1">
    <property type="nucleotide sequence ID" value="NZ_CP051684.1"/>
</dbReference>
<proteinExistence type="predicted"/>
<gene>
    <name evidence="2" type="ORF">HH213_15990</name>
</gene>
<reference evidence="2 3" key="1">
    <citation type="submission" date="2020-04" db="EMBL/GenBank/DDBJ databases">
        <title>Genome sequencing of novel species.</title>
        <authorList>
            <person name="Heo J."/>
            <person name="Kim S.-J."/>
            <person name="Kim J.-S."/>
            <person name="Hong S.-B."/>
            <person name="Kwon S.-W."/>
        </authorList>
    </citation>
    <scope>NUCLEOTIDE SEQUENCE [LARGE SCALE GENOMIC DNA]</scope>
    <source>
        <strain evidence="2 3">AF9R3</strain>
    </source>
</reference>
<dbReference type="SUPFAM" id="SSF88874">
    <property type="entry name" value="Receptor-binding domain of short tail fibre protein gp12"/>
    <property type="match status" value="1"/>
</dbReference>
<evidence type="ECO:0000313" key="2">
    <source>
        <dbReference type="EMBL" id="QJD91448.1"/>
    </source>
</evidence>
<dbReference type="InterPro" id="IPR037053">
    <property type="entry name" value="Phage_tail_collar_dom_sf"/>
</dbReference>
<dbReference type="Pfam" id="PF07484">
    <property type="entry name" value="Collar"/>
    <property type="match status" value="1"/>
</dbReference>
<accession>A0ABX6MAT9</accession>
<protein>
    <recommendedName>
        <fullName evidence="1">Phage tail collar domain-containing protein</fullName>
    </recommendedName>
</protein>
<dbReference type="Proteomes" id="UP000503117">
    <property type="component" value="Chromosome"/>
</dbReference>